<dbReference type="OrthoDB" id="5868481at2759"/>
<feature type="region of interest" description="Disordered" evidence="1">
    <location>
        <begin position="93"/>
        <end position="127"/>
    </location>
</feature>
<keyword evidence="3" id="KW-1185">Reference proteome</keyword>
<dbReference type="EMBL" id="GL379795">
    <property type="protein sequence ID" value="EGT59488.1"/>
    <property type="molecule type" value="Genomic_DNA"/>
</dbReference>
<evidence type="ECO:0000313" key="3">
    <source>
        <dbReference type="Proteomes" id="UP000008068"/>
    </source>
</evidence>
<evidence type="ECO:0000313" key="2">
    <source>
        <dbReference type="EMBL" id="EGT59488.1"/>
    </source>
</evidence>
<reference evidence="3" key="1">
    <citation type="submission" date="2011-07" db="EMBL/GenBank/DDBJ databases">
        <authorList>
            <consortium name="Caenorhabditis brenneri Sequencing and Analysis Consortium"/>
            <person name="Wilson R.K."/>
        </authorList>
    </citation>
    <scope>NUCLEOTIDE SEQUENCE [LARGE SCALE GENOMIC DNA]</scope>
    <source>
        <strain evidence="3">PB2801</strain>
    </source>
</reference>
<name>G0MIA0_CAEBE</name>
<organism evidence="3">
    <name type="scientific">Caenorhabditis brenneri</name>
    <name type="common">Nematode worm</name>
    <dbReference type="NCBI Taxonomy" id="135651"/>
    <lineage>
        <taxon>Eukaryota</taxon>
        <taxon>Metazoa</taxon>
        <taxon>Ecdysozoa</taxon>
        <taxon>Nematoda</taxon>
        <taxon>Chromadorea</taxon>
        <taxon>Rhabditida</taxon>
        <taxon>Rhabditina</taxon>
        <taxon>Rhabditomorpha</taxon>
        <taxon>Rhabditoidea</taxon>
        <taxon>Rhabditidae</taxon>
        <taxon>Peloderinae</taxon>
        <taxon>Caenorhabditis</taxon>
    </lineage>
</organism>
<dbReference type="HOGENOM" id="CLU_1733093_0_0_1"/>
<proteinExistence type="predicted"/>
<sequence length="151" mass="16950">MADVCSTQGKTLKCSVCKTSKTDAWYKKSGTDEDVLCNFCCDSSGSCEPKEWIGLCVHCLMSEAAYPVYNSGFKQFACCSCYVELRRKARMMRTAKNKEKSSASNEKQAVREKKASEQERVPDNRIGEVNEANETLFTFSFSIQKSTISVR</sequence>
<protein>
    <submittedName>
        <fullName evidence="2">Uncharacterized protein</fullName>
    </submittedName>
</protein>
<dbReference type="Proteomes" id="UP000008068">
    <property type="component" value="Unassembled WGS sequence"/>
</dbReference>
<accession>G0MIA0</accession>
<gene>
    <name evidence="2" type="ORF">CAEBREN_19183</name>
</gene>
<dbReference type="eggNOG" id="ENOG502TKDT">
    <property type="taxonomic scope" value="Eukaryota"/>
</dbReference>
<dbReference type="InParanoid" id="G0MIA0"/>
<evidence type="ECO:0000256" key="1">
    <source>
        <dbReference type="SAM" id="MobiDB-lite"/>
    </source>
</evidence>
<dbReference type="AlphaFoldDB" id="G0MIA0"/>
<feature type="compositionally biased region" description="Basic and acidic residues" evidence="1">
    <location>
        <begin position="108"/>
        <end position="127"/>
    </location>
</feature>